<dbReference type="OrthoDB" id="4446106at2"/>
<dbReference type="SUPFAM" id="SSF101898">
    <property type="entry name" value="NHL repeat"/>
    <property type="match status" value="1"/>
</dbReference>
<dbReference type="PROSITE" id="PS51257">
    <property type="entry name" value="PROKAR_LIPOPROTEIN"/>
    <property type="match status" value="1"/>
</dbReference>
<feature type="chain" id="PRO_5010234490" evidence="1">
    <location>
        <begin position="22"/>
        <end position="337"/>
    </location>
</feature>
<dbReference type="RefSeq" id="WP_068565293.1">
    <property type="nucleotide sequence ID" value="NZ_FNLF01000002.1"/>
</dbReference>
<evidence type="ECO:0000256" key="1">
    <source>
        <dbReference type="SAM" id="SignalP"/>
    </source>
</evidence>
<feature type="signal peptide" evidence="1">
    <location>
        <begin position="1"/>
        <end position="21"/>
    </location>
</feature>
<reference evidence="3" key="1">
    <citation type="submission" date="2016-10" db="EMBL/GenBank/DDBJ databases">
        <authorList>
            <person name="Varghese N."/>
            <person name="Submissions S."/>
        </authorList>
    </citation>
    <scope>NUCLEOTIDE SEQUENCE [LARGE SCALE GENOMIC DNA]</scope>
    <source>
        <strain evidence="3">DSM 44142</strain>
    </source>
</reference>
<sequence length="337" mass="34687">MTRTFASRIAALAVVATVALAGCSTTPAREDRPTIVPATPAVAPEPATPPAGVVAPAAAGEGLAFDPVSRQLAAIEGTEVVRYRVDGGLTVAGRSTLPARPSQVVPDQDGGFLVAAGKQVVALPSDSDGAVSEGRKTYDVDGEVLTVAPYRVDGASVLAGTSDGRIVVLGDSSEPKTITGPVEASRILVHDGDVAVVDRLQSSLSEVDVPGGKLGKGLRVGRGITNAAVDPYGRLFAIDTGKNQVIGYTVAPLMQKFLYPVAGSPWAVGYDESDELMWVSRTATNEVVGYALNTGIPEQRKLFPTVRQPNAIAVDSTTGTLYVQSATGAGIQAIPTR</sequence>
<organism evidence="2 3">
    <name type="scientific">Tsukamurella pulmonis</name>
    <dbReference type="NCBI Taxonomy" id="47312"/>
    <lineage>
        <taxon>Bacteria</taxon>
        <taxon>Bacillati</taxon>
        <taxon>Actinomycetota</taxon>
        <taxon>Actinomycetes</taxon>
        <taxon>Mycobacteriales</taxon>
        <taxon>Tsukamurellaceae</taxon>
        <taxon>Tsukamurella</taxon>
    </lineage>
</organism>
<dbReference type="STRING" id="47312.SAMN04489765_2406"/>
<name>A0A1H1EXW9_9ACTN</name>
<accession>A0A1H1EXW9</accession>
<proteinExistence type="predicted"/>
<dbReference type="Proteomes" id="UP000183053">
    <property type="component" value="Unassembled WGS sequence"/>
</dbReference>
<dbReference type="EMBL" id="FNLF01000002">
    <property type="protein sequence ID" value="SDQ93374.1"/>
    <property type="molecule type" value="Genomic_DNA"/>
</dbReference>
<evidence type="ECO:0000313" key="2">
    <source>
        <dbReference type="EMBL" id="SDQ93374.1"/>
    </source>
</evidence>
<keyword evidence="3" id="KW-1185">Reference proteome</keyword>
<dbReference type="Gene3D" id="2.120.10.30">
    <property type="entry name" value="TolB, C-terminal domain"/>
    <property type="match status" value="1"/>
</dbReference>
<evidence type="ECO:0000313" key="3">
    <source>
        <dbReference type="Proteomes" id="UP000183053"/>
    </source>
</evidence>
<dbReference type="InterPro" id="IPR011042">
    <property type="entry name" value="6-blade_b-propeller_TolB-like"/>
</dbReference>
<keyword evidence="1" id="KW-0732">Signal</keyword>
<dbReference type="AlphaFoldDB" id="A0A1H1EXW9"/>
<protein>
    <submittedName>
        <fullName evidence="2">Uncharacterized protein</fullName>
    </submittedName>
</protein>
<gene>
    <name evidence="2" type="ORF">SAMN04489765_2406</name>
</gene>